<keyword evidence="4" id="KW-0406">Ion transport</keyword>
<name>A0AA39YQQ3_9PEZI</name>
<dbReference type="EMBL" id="JAULSV010000001">
    <property type="protein sequence ID" value="KAK0656913.1"/>
    <property type="molecule type" value="Genomic_DNA"/>
</dbReference>
<sequence>MTFFQATNTPLLFNGTAPTNPGQYAGACIVLILLGILACVLINMKAVLQRGAWAPVVEKKEEASLLRDEEKVAAKEGTTVIQRVGMATYEVLLVGLAYVLMLAVMTMNVSYFLSVLAGIWIGTALLGAATPAADGLQHC</sequence>
<comment type="caution">
    <text evidence="5">The sequence shown here is derived from an EMBL/GenBank/DDBJ whole genome shotgun (WGS) entry which is preliminary data.</text>
</comment>
<keyword evidence="4" id="KW-0187">Copper transport</keyword>
<dbReference type="Pfam" id="PF04145">
    <property type="entry name" value="Ctr"/>
    <property type="match status" value="1"/>
</dbReference>
<dbReference type="InterPro" id="IPR007274">
    <property type="entry name" value="Cop_transporter"/>
</dbReference>
<proteinExistence type="inferred from homology"/>
<comment type="subcellular location">
    <subcellularLocation>
        <location evidence="4">Membrane</location>
        <topology evidence="4">Multi-pass membrane protein</topology>
    </subcellularLocation>
</comment>
<accession>A0AA39YQQ3</accession>
<keyword evidence="2 4" id="KW-1133">Transmembrane helix</keyword>
<dbReference type="Proteomes" id="UP001174936">
    <property type="component" value="Unassembled WGS sequence"/>
</dbReference>
<keyword evidence="6" id="KW-1185">Reference proteome</keyword>
<feature type="transmembrane region" description="Helical" evidence="4">
    <location>
        <begin position="111"/>
        <end position="133"/>
    </location>
</feature>
<evidence type="ECO:0000256" key="1">
    <source>
        <dbReference type="ARBA" id="ARBA00022692"/>
    </source>
</evidence>
<feature type="transmembrane region" description="Helical" evidence="4">
    <location>
        <begin position="24"/>
        <end position="42"/>
    </location>
</feature>
<evidence type="ECO:0000256" key="3">
    <source>
        <dbReference type="ARBA" id="ARBA00023136"/>
    </source>
</evidence>
<organism evidence="5 6">
    <name type="scientific">Cercophora newfieldiana</name>
    <dbReference type="NCBI Taxonomy" id="92897"/>
    <lineage>
        <taxon>Eukaryota</taxon>
        <taxon>Fungi</taxon>
        <taxon>Dikarya</taxon>
        <taxon>Ascomycota</taxon>
        <taxon>Pezizomycotina</taxon>
        <taxon>Sordariomycetes</taxon>
        <taxon>Sordariomycetidae</taxon>
        <taxon>Sordariales</taxon>
        <taxon>Lasiosphaeriaceae</taxon>
        <taxon>Cercophora</taxon>
    </lineage>
</organism>
<keyword evidence="4" id="KW-0813">Transport</keyword>
<evidence type="ECO:0000256" key="2">
    <source>
        <dbReference type="ARBA" id="ARBA00022989"/>
    </source>
</evidence>
<dbReference type="GO" id="GO:0005886">
    <property type="term" value="C:plasma membrane"/>
    <property type="evidence" value="ECO:0007669"/>
    <property type="project" value="TreeGrafter"/>
</dbReference>
<evidence type="ECO:0000256" key="4">
    <source>
        <dbReference type="RuleBase" id="RU367022"/>
    </source>
</evidence>
<keyword evidence="4" id="KW-0186">Copper</keyword>
<protein>
    <recommendedName>
        <fullName evidence="4">Copper transport protein</fullName>
    </recommendedName>
</protein>
<gene>
    <name evidence="5" type="ORF">B0T16DRAFT_319189</name>
</gene>
<comment type="similarity">
    <text evidence="4">Belongs to the copper transporter (Ctr) (TC 1.A.56) family. SLC31A subfamily.</text>
</comment>
<reference evidence="5" key="1">
    <citation type="submission" date="2023-06" db="EMBL/GenBank/DDBJ databases">
        <title>Genome-scale phylogeny and comparative genomics of the fungal order Sordariales.</title>
        <authorList>
            <consortium name="Lawrence Berkeley National Laboratory"/>
            <person name="Hensen N."/>
            <person name="Bonometti L."/>
            <person name="Westerberg I."/>
            <person name="Brannstrom I.O."/>
            <person name="Guillou S."/>
            <person name="Cros-Aarteil S."/>
            <person name="Calhoun S."/>
            <person name="Haridas S."/>
            <person name="Kuo A."/>
            <person name="Mondo S."/>
            <person name="Pangilinan J."/>
            <person name="Riley R."/>
            <person name="Labutti K."/>
            <person name="Andreopoulos B."/>
            <person name="Lipzen A."/>
            <person name="Chen C."/>
            <person name="Yanf M."/>
            <person name="Daum C."/>
            <person name="Ng V."/>
            <person name="Clum A."/>
            <person name="Steindorff A."/>
            <person name="Ohm R."/>
            <person name="Martin F."/>
            <person name="Silar P."/>
            <person name="Natvig D."/>
            <person name="Lalanne C."/>
            <person name="Gautier V."/>
            <person name="Ament-Velasquez S.L."/>
            <person name="Kruys A."/>
            <person name="Hutchinson M.I."/>
            <person name="Powell A.J."/>
            <person name="Barry K."/>
            <person name="Miller A.N."/>
            <person name="Grigoriev I.V."/>
            <person name="Debuchy R."/>
            <person name="Gladieux P."/>
            <person name="Thoren M.H."/>
            <person name="Johannesson H."/>
        </authorList>
    </citation>
    <scope>NUCLEOTIDE SEQUENCE</scope>
    <source>
        <strain evidence="5">SMH2532-1</strain>
    </source>
</reference>
<dbReference type="AlphaFoldDB" id="A0AA39YQQ3"/>
<dbReference type="PANTHER" id="PTHR12483">
    <property type="entry name" value="SOLUTE CARRIER FAMILY 31 COPPER TRANSPORTERS"/>
    <property type="match status" value="1"/>
</dbReference>
<feature type="transmembrane region" description="Helical" evidence="4">
    <location>
        <begin position="87"/>
        <end position="105"/>
    </location>
</feature>
<keyword evidence="3 4" id="KW-0472">Membrane</keyword>
<dbReference type="GO" id="GO:0005375">
    <property type="term" value="F:copper ion transmembrane transporter activity"/>
    <property type="evidence" value="ECO:0007669"/>
    <property type="project" value="UniProtKB-UniRule"/>
</dbReference>
<evidence type="ECO:0000313" key="5">
    <source>
        <dbReference type="EMBL" id="KAK0656913.1"/>
    </source>
</evidence>
<keyword evidence="1 4" id="KW-0812">Transmembrane</keyword>
<dbReference type="PANTHER" id="PTHR12483:SF120">
    <property type="entry name" value="HIGH-AFFINITY COPPER TRANSPORTER CTRA2"/>
    <property type="match status" value="1"/>
</dbReference>
<evidence type="ECO:0000313" key="6">
    <source>
        <dbReference type="Proteomes" id="UP001174936"/>
    </source>
</evidence>